<protein>
    <recommendedName>
        <fullName evidence="5">SLA1 homology domain-containing protein</fullName>
    </recommendedName>
</protein>
<reference evidence="3 4" key="1">
    <citation type="submission" date="2020-12" db="EMBL/GenBank/DDBJ databases">
        <title>Sulforoseuscoccus oceanibium gen. nov., sp. nov., a representative of the phylum Verrucomicrobia with special cytoplasmic membrane, and proposal of Sulforoseuscoccusaceae fam. nov.</title>
        <authorList>
            <person name="Xi F."/>
        </authorList>
    </citation>
    <scope>NUCLEOTIDE SEQUENCE [LARGE SCALE GENOMIC DNA]</scope>
    <source>
        <strain evidence="3 4">T37</strain>
    </source>
</reference>
<dbReference type="Proteomes" id="UP000475117">
    <property type="component" value="Chromosome"/>
</dbReference>
<organism evidence="3 4">
    <name type="scientific">Sulfuriroseicoccus oceanibius</name>
    <dbReference type="NCBI Taxonomy" id="2707525"/>
    <lineage>
        <taxon>Bacteria</taxon>
        <taxon>Pseudomonadati</taxon>
        <taxon>Verrucomicrobiota</taxon>
        <taxon>Verrucomicrobiia</taxon>
        <taxon>Verrucomicrobiales</taxon>
        <taxon>Verrucomicrobiaceae</taxon>
        <taxon>Sulfuriroseicoccus</taxon>
    </lineage>
</organism>
<gene>
    <name evidence="3" type="ORF">G3M56_006345</name>
</gene>
<dbReference type="AlphaFoldDB" id="A0A6B3LAB8"/>
<name>A0A6B3LAB8_9BACT</name>
<evidence type="ECO:0000313" key="3">
    <source>
        <dbReference type="EMBL" id="QQL46197.1"/>
    </source>
</evidence>
<proteinExistence type="predicted"/>
<sequence length="460" mass="52316">MSMDFRKRWRFLMCAALAAGTAFASAEMRTWTDVKGRKVQAELLEVDMTRGVRVRLANGREVWIAMEKLAGRDRIFARTEFARKLRADQLRDPFAPNERQTRPEKAKPAARPVEPNFSDPWPSVIDSDISPDLKFIEPEEGDDYYVCESAHYRVRTSARLSKSLSKRLMILLESTHRYCAQVPLNFTKPRQQQPEKFPVRLFASEKDYRMAGGLMGAKASYNARNGEVLITLEALGVKEIGNGYTSDASGRDQELVALFVRQLADPAWTKVSWLDRGLASFMRITPYRPGKFTPSSMKRPVERFFVHPVAEVEDQEYLLDPDYQKSDMEKLLEDAEMEDTIVEKPYEPGFGLGTKVVSPPLARLMAFSELEFDADLLGEGKRSAVHYGVATLLVHYMLNGDGESGKKAFQQYLRALQKGKAHAEVAPLLYGKRTPEQFQKDFQRYWTRAGIDISFEQPGA</sequence>
<accession>A0A6B3LAB8</accession>
<feature type="chain" id="PRO_5043478796" description="SLA1 homology domain-containing protein" evidence="2">
    <location>
        <begin position="25"/>
        <end position="460"/>
    </location>
</feature>
<keyword evidence="4" id="KW-1185">Reference proteome</keyword>
<dbReference type="Gene3D" id="2.30.30.700">
    <property type="entry name" value="SLA1 homology domain 1"/>
    <property type="match status" value="1"/>
</dbReference>
<evidence type="ECO:0000313" key="4">
    <source>
        <dbReference type="Proteomes" id="UP000475117"/>
    </source>
</evidence>
<dbReference type="KEGG" id="soa:G3M56_006345"/>
<keyword evidence="2" id="KW-0732">Signal</keyword>
<evidence type="ECO:0008006" key="5">
    <source>
        <dbReference type="Google" id="ProtNLM"/>
    </source>
</evidence>
<evidence type="ECO:0000256" key="1">
    <source>
        <dbReference type="SAM" id="MobiDB-lite"/>
    </source>
</evidence>
<evidence type="ECO:0000256" key="2">
    <source>
        <dbReference type="SAM" id="SignalP"/>
    </source>
</evidence>
<feature type="signal peptide" evidence="2">
    <location>
        <begin position="1"/>
        <end position="24"/>
    </location>
</feature>
<dbReference type="RefSeq" id="WP_164362964.1">
    <property type="nucleotide sequence ID" value="NZ_CP066776.1"/>
</dbReference>
<dbReference type="EMBL" id="CP066776">
    <property type="protein sequence ID" value="QQL46197.1"/>
    <property type="molecule type" value="Genomic_DNA"/>
</dbReference>
<feature type="region of interest" description="Disordered" evidence="1">
    <location>
        <begin position="92"/>
        <end position="121"/>
    </location>
</feature>